<sequence>MDTTRRRECARLGPPVAAVRAYQSVTSAHHPRTAVAAMDLFTPGHITPYTSISTAFRERDRKVPELRDFPLTRRFH</sequence>
<evidence type="ECO:0000313" key="1">
    <source>
        <dbReference type="EMBL" id="GAA1198805.1"/>
    </source>
</evidence>
<dbReference type="Proteomes" id="UP001501371">
    <property type="component" value="Unassembled WGS sequence"/>
</dbReference>
<comment type="caution">
    <text evidence="1">The sequence shown here is derived from an EMBL/GenBank/DDBJ whole genome shotgun (WGS) entry which is preliminary data.</text>
</comment>
<proteinExistence type="predicted"/>
<gene>
    <name evidence="1" type="ORF">GCM10009654_64340</name>
</gene>
<protein>
    <submittedName>
        <fullName evidence="1">Uncharacterized protein</fullName>
    </submittedName>
</protein>
<accession>A0ABP4FSU4</accession>
<dbReference type="EMBL" id="BAAAKV010000097">
    <property type="protein sequence ID" value="GAA1198805.1"/>
    <property type="molecule type" value="Genomic_DNA"/>
</dbReference>
<reference evidence="2" key="1">
    <citation type="journal article" date="2019" name="Int. J. Syst. Evol. Microbiol.">
        <title>The Global Catalogue of Microorganisms (GCM) 10K type strain sequencing project: providing services to taxonomists for standard genome sequencing and annotation.</title>
        <authorList>
            <consortium name="The Broad Institute Genomics Platform"/>
            <consortium name="The Broad Institute Genome Sequencing Center for Infectious Disease"/>
            <person name="Wu L."/>
            <person name="Ma J."/>
        </authorList>
    </citation>
    <scope>NUCLEOTIDE SEQUENCE [LARGE SCALE GENOMIC DNA]</scope>
    <source>
        <strain evidence="2">JCM 12696</strain>
    </source>
</reference>
<evidence type="ECO:0000313" key="2">
    <source>
        <dbReference type="Proteomes" id="UP001501371"/>
    </source>
</evidence>
<name>A0ABP4FSU4_9ACTN</name>
<organism evidence="1 2">
    <name type="scientific">Streptomyces hebeiensis</name>
    <dbReference type="NCBI Taxonomy" id="229486"/>
    <lineage>
        <taxon>Bacteria</taxon>
        <taxon>Bacillati</taxon>
        <taxon>Actinomycetota</taxon>
        <taxon>Actinomycetes</taxon>
        <taxon>Kitasatosporales</taxon>
        <taxon>Streptomycetaceae</taxon>
        <taxon>Streptomyces</taxon>
    </lineage>
</organism>
<keyword evidence="2" id="KW-1185">Reference proteome</keyword>